<dbReference type="InterPro" id="IPR045584">
    <property type="entry name" value="Pilin-like"/>
</dbReference>
<dbReference type="EMBL" id="CAADFA010000323">
    <property type="protein sequence ID" value="VFJ62681.1"/>
    <property type="molecule type" value="Genomic_DNA"/>
</dbReference>
<sequence length="418" mass="45286">MQNRKNAAVPVRRGTLPHTGVKSTGFSLVELLIAVIVLGVLASIIASHFSILISLQRQDYSNEQRLLNQEIGMALLGFARYHTDHGTLPAPYTGGADGFFNTVCSPDCDGVFDIDGDGASDEEDEERIQALKQELRRSGINQRAINHDDRGLPRIRVYQKATGEAADIGAIAVDTPLFGRHGPQVTLHYDFGVVYTTDCPVGDDTCLETISNVTLPGDSELMVASTGDSTQNTSVFSDWQAQGDDIAPFFVSTLPLQKRMLRITAERLNRIRDRLTEYHVSAQLAAQADTTENLYPAPSSPPDPDTSAAAVSGGDCDDAWYDLSSNEVDVLFLIGLDTNQESEGEEKEYGVTAWGGGIWYCRDYNPQTLDNICNADTGSDPGAVVCRIHHAALRIHRSVSEGGAPDAENSDDNLVLAI</sequence>
<reference evidence="5" key="1">
    <citation type="submission" date="2019-02" db="EMBL/GenBank/DDBJ databases">
        <authorList>
            <person name="Gruber-Vodicka R. H."/>
            <person name="Seah K. B. B."/>
        </authorList>
    </citation>
    <scope>NUCLEOTIDE SEQUENCE</scope>
    <source>
        <strain evidence="3">BECK_BZ163</strain>
        <strain evidence="5">BECK_BZ164</strain>
        <strain evidence="4">BECK_BZ165</strain>
    </source>
</reference>
<dbReference type="InterPro" id="IPR012902">
    <property type="entry name" value="N_methyl_site"/>
</dbReference>
<name>A0A450VRQ7_9GAMM</name>
<dbReference type="NCBIfam" id="TIGR02532">
    <property type="entry name" value="IV_pilin_GFxxxE"/>
    <property type="match status" value="1"/>
</dbReference>
<gene>
    <name evidence="3" type="ORF">BECKFM1743A_GA0114220_100707</name>
    <name evidence="5" type="ORF">BECKFM1743B_GA0114221_100413</name>
    <name evidence="4" type="ORF">BECKFM1743C_GA0114222_103233</name>
</gene>
<keyword evidence="2" id="KW-1133">Transmembrane helix</keyword>
<dbReference type="AlphaFoldDB" id="A0A450VRQ7"/>
<evidence type="ECO:0000313" key="5">
    <source>
        <dbReference type="EMBL" id="VFK07473.1"/>
    </source>
</evidence>
<dbReference type="Gene3D" id="3.30.700.10">
    <property type="entry name" value="Glycoprotein, Type 4 Pilin"/>
    <property type="match status" value="1"/>
</dbReference>
<feature type="transmembrane region" description="Helical" evidence="2">
    <location>
        <begin position="31"/>
        <end position="55"/>
    </location>
</feature>
<accession>A0A450VRQ7</accession>
<evidence type="ECO:0000256" key="1">
    <source>
        <dbReference type="SAM" id="MobiDB-lite"/>
    </source>
</evidence>
<dbReference type="EMBL" id="CAADEZ010000070">
    <property type="protein sequence ID" value="VFJ49344.1"/>
    <property type="molecule type" value="Genomic_DNA"/>
</dbReference>
<evidence type="ECO:0000313" key="3">
    <source>
        <dbReference type="EMBL" id="VFJ49344.1"/>
    </source>
</evidence>
<feature type="region of interest" description="Disordered" evidence="1">
    <location>
        <begin position="292"/>
        <end position="311"/>
    </location>
</feature>
<dbReference type="EMBL" id="CAADFL010000041">
    <property type="protein sequence ID" value="VFK07473.1"/>
    <property type="molecule type" value="Genomic_DNA"/>
</dbReference>
<dbReference type="Pfam" id="PF07963">
    <property type="entry name" value="N_methyl"/>
    <property type="match status" value="1"/>
</dbReference>
<dbReference type="PROSITE" id="PS00409">
    <property type="entry name" value="PROKAR_NTER_METHYL"/>
    <property type="match status" value="1"/>
</dbReference>
<keyword evidence="2" id="KW-0812">Transmembrane</keyword>
<keyword evidence="2" id="KW-0472">Membrane</keyword>
<evidence type="ECO:0000313" key="4">
    <source>
        <dbReference type="EMBL" id="VFJ62681.1"/>
    </source>
</evidence>
<proteinExistence type="predicted"/>
<protein>
    <submittedName>
        <fullName evidence="5">Prepilin-type N-terminal cleavage/methylation domain-containing protein</fullName>
    </submittedName>
</protein>
<dbReference type="SUPFAM" id="SSF54523">
    <property type="entry name" value="Pili subunits"/>
    <property type="match status" value="1"/>
</dbReference>
<organism evidence="5">
    <name type="scientific">Candidatus Kentrum sp. FM</name>
    <dbReference type="NCBI Taxonomy" id="2126340"/>
    <lineage>
        <taxon>Bacteria</taxon>
        <taxon>Pseudomonadati</taxon>
        <taxon>Pseudomonadota</taxon>
        <taxon>Gammaproteobacteria</taxon>
        <taxon>Candidatus Kentrum</taxon>
    </lineage>
</organism>
<evidence type="ECO:0000256" key="2">
    <source>
        <dbReference type="SAM" id="Phobius"/>
    </source>
</evidence>